<organism evidence="2 3">
    <name type="scientific">Symbiodinium natans</name>
    <dbReference type="NCBI Taxonomy" id="878477"/>
    <lineage>
        <taxon>Eukaryota</taxon>
        <taxon>Sar</taxon>
        <taxon>Alveolata</taxon>
        <taxon>Dinophyceae</taxon>
        <taxon>Suessiales</taxon>
        <taxon>Symbiodiniaceae</taxon>
        <taxon>Symbiodinium</taxon>
    </lineage>
</organism>
<name>A0A812NPP5_9DINO</name>
<gene>
    <name evidence="2" type="ORF">SNAT2548_LOCUS15690</name>
</gene>
<protein>
    <submittedName>
        <fullName evidence="2">Uncharacterized protein</fullName>
    </submittedName>
</protein>
<keyword evidence="3" id="KW-1185">Reference proteome</keyword>
<reference evidence="2" key="1">
    <citation type="submission" date="2021-02" db="EMBL/GenBank/DDBJ databases">
        <authorList>
            <person name="Dougan E. K."/>
            <person name="Rhodes N."/>
            <person name="Thang M."/>
            <person name="Chan C."/>
        </authorList>
    </citation>
    <scope>NUCLEOTIDE SEQUENCE</scope>
</reference>
<dbReference type="Proteomes" id="UP000604046">
    <property type="component" value="Unassembled WGS sequence"/>
</dbReference>
<sequence length="70" mass="7292">MVALSSVGLPTSTVATTSTTSATSTPPELTSAETGAPQVKKKKKGMTQKVKNFLSGLPDLKHLYSKSVVE</sequence>
<evidence type="ECO:0000313" key="3">
    <source>
        <dbReference type="Proteomes" id="UP000604046"/>
    </source>
</evidence>
<proteinExistence type="predicted"/>
<dbReference type="EMBL" id="CAJNDS010002046">
    <property type="protein sequence ID" value="CAE7298054.1"/>
    <property type="molecule type" value="Genomic_DNA"/>
</dbReference>
<dbReference type="AlphaFoldDB" id="A0A812NPP5"/>
<evidence type="ECO:0000256" key="1">
    <source>
        <dbReference type="SAM" id="MobiDB-lite"/>
    </source>
</evidence>
<comment type="caution">
    <text evidence="2">The sequence shown here is derived from an EMBL/GenBank/DDBJ whole genome shotgun (WGS) entry which is preliminary data.</text>
</comment>
<accession>A0A812NPP5</accession>
<evidence type="ECO:0000313" key="2">
    <source>
        <dbReference type="EMBL" id="CAE7298054.1"/>
    </source>
</evidence>
<feature type="compositionally biased region" description="Low complexity" evidence="1">
    <location>
        <begin position="10"/>
        <end position="32"/>
    </location>
</feature>
<feature type="region of interest" description="Disordered" evidence="1">
    <location>
        <begin position="1"/>
        <end position="46"/>
    </location>
</feature>